<protein>
    <recommendedName>
        <fullName evidence="4">Excinuclease ATPase subunit</fullName>
    </recommendedName>
</protein>
<keyword evidence="1" id="KW-0732">Signal</keyword>
<evidence type="ECO:0000256" key="1">
    <source>
        <dbReference type="SAM" id="SignalP"/>
    </source>
</evidence>
<dbReference type="AlphaFoldDB" id="A0A840UC19"/>
<sequence length="146" mass="15931">MKLPIIAAALFALTFSTSALSRDTKHLLPIDEAMNLPEAQEKLDGSVKFYFADEGHPQVAQRIPGVVANRKTNAFMKSDEEACSWVFLSAMIALQDRAIREGADAVVNITSYYDKNIMSSRSEYECHAGAVMAGVALKGDVVKFAD</sequence>
<organism evidence="2 3">
    <name type="scientific">Marinobacter oulmenensis</name>
    <dbReference type="NCBI Taxonomy" id="643747"/>
    <lineage>
        <taxon>Bacteria</taxon>
        <taxon>Pseudomonadati</taxon>
        <taxon>Pseudomonadota</taxon>
        <taxon>Gammaproteobacteria</taxon>
        <taxon>Pseudomonadales</taxon>
        <taxon>Marinobacteraceae</taxon>
        <taxon>Marinobacter</taxon>
    </lineage>
</organism>
<dbReference type="RefSeq" id="WP_183699895.1">
    <property type="nucleotide sequence ID" value="NZ_JACHFE010000002.1"/>
</dbReference>
<evidence type="ECO:0000313" key="3">
    <source>
        <dbReference type="Proteomes" id="UP000591735"/>
    </source>
</evidence>
<proteinExistence type="predicted"/>
<dbReference type="EMBL" id="JACHFE010000002">
    <property type="protein sequence ID" value="MBB5320251.1"/>
    <property type="molecule type" value="Genomic_DNA"/>
</dbReference>
<comment type="caution">
    <text evidence="2">The sequence shown here is derived from an EMBL/GenBank/DDBJ whole genome shotgun (WGS) entry which is preliminary data.</text>
</comment>
<accession>A0A840UC19</accession>
<keyword evidence="3" id="KW-1185">Reference proteome</keyword>
<name>A0A840UC19_9GAMM</name>
<feature type="signal peptide" evidence="1">
    <location>
        <begin position="1"/>
        <end position="21"/>
    </location>
</feature>
<reference evidence="2 3" key="1">
    <citation type="submission" date="2020-08" db="EMBL/GenBank/DDBJ databases">
        <title>Genomic Encyclopedia of Type Strains, Phase IV (KMG-IV): sequencing the most valuable type-strain genomes for metagenomic binning, comparative biology and taxonomic classification.</title>
        <authorList>
            <person name="Goeker M."/>
        </authorList>
    </citation>
    <scope>NUCLEOTIDE SEQUENCE [LARGE SCALE GENOMIC DNA]</scope>
    <source>
        <strain evidence="2 3">DSM 22359</strain>
    </source>
</reference>
<feature type="chain" id="PRO_5032349277" description="Excinuclease ATPase subunit" evidence="1">
    <location>
        <begin position="22"/>
        <end position="146"/>
    </location>
</feature>
<gene>
    <name evidence="2" type="ORF">HNR38_000723</name>
</gene>
<evidence type="ECO:0008006" key="4">
    <source>
        <dbReference type="Google" id="ProtNLM"/>
    </source>
</evidence>
<dbReference type="Proteomes" id="UP000591735">
    <property type="component" value="Unassembled WGS sequence"/>
</dbReference>
<evidence type="ECO:0000313" key="2">
    <source>
        <dbReference type="EMBL" id="MBB5320251.1"/>
    </source>
</evidence>